<keyword evidence="4" id="KW-1185">Reference proteome</keyword>
<evidence type="ECO:0000256" key="1">
    <source>
        <dbReference type="SAM" id="Coils"/>
    </source>
</evidence>
<accession>A0ABR2Z6Q3</accession>
<feature type="region of interest" description="Disordered" evidence="2">
    <location>
        <begin position="1"/>
        <end position="69"/>
    </location>
</feature>
<comment type="caution">
    <text evidence="3">The sequence shown here is derived from an EMBL/GenBank/DDBJ whole genome shotgun (WGS) entry which is preliminary data.</text>
</comment>
<feature type="coiled-coil region" evidence="1">
    <location>
        <begin position="149"/>
        <end position="214"/>
    </location>
</feature>
<evidence type="ECO:0000313" key="3">
    <source>
        <dbReference type="EMBL" id="KAL0056962.1"/>
    </source>
</evidence>
<organism evidence="3 4">
    <name type="scientific">Marasmius tenuissimus</name>
    <dbReference type="NCBI Taxonomy" id="585030"/>
    <lineage>
        <taxon>Eukaryota</taxon>
        <taxon>Fungi</taxon>
        <taxon>Dikarya</taxon>
        <taxon>Basidiomycota</taxon>
        <taxon>Agaricomycotina</taxon>
        <taxon>Agaricomycetes</taxon>
        <taxon>Agaricomycetidae</taxon>
        <taxon>Agaricales</taxon>
        <taxon>Marasmiineae</taxon>
        <taxon>Marasmiaceae</taxon>
        <taxon>Marasmius</taxon>
    </lineage>
</organism>
<feature type="compositionally biased region" description="Polar residues" evidence="2">
    <location>
        <begin position="1"/>
        <end position="10"/>
    </location>
</feature>
<sequence>MRTAPALSTPSRKRPPLTSLNPALHNSPEAKRIRTLQNHGGRISEKRKSATKASKKISDHYESGLEESQVESQVWLESISGDFREFSGNPGLLPSDNSSDENDDAAAIDEQILCDIEPVSTEWIKTALAGKQTISATRLMNEMATQSTNETIRKLKATIENMAEDAENKRRCMDIVVRAKNRAVRAKEEADNRFQEAENQRRAAETGRIEAENRRIDAEIGLMKAEAMLRKRDDDHAIEVERLSMAALNAKRDAGLFRIC</sequence>
<keyword evidence="1" id="KW-0175">Coiled coil</keyword>
<evidence type="ECO:0000313" key="4">
    <source>
        <dbReference type="Proteomes" id="UP001437256"/>
    </source>
</evidence>
<name>A0ABR2Z6Q3_9AGAR</name>
<gene>
    <name evidence="3" type="ORF">AAF712_016417</name>
</gene>
<evidence type="ECO:0000256" key="2">
    <source>
        <dbReference type="SAM" id="MobiDB-lite"/>
    </source>
</evidence>
<proteinExistence type="predicted"/>
<dbReference type="Proteomes" id="UP001437256">
    <property type="component" value="Unassembled WGS sequence"/>
</dbReference>
<dbReference type="EMBL" id="JBBXMP010000782">
    <property type="protein sequence ID" value="KAL0056962.1"/>
    <property type="molecule type" value="Genomic_DNA"/>
</dbReference>
<protein>
    <submittedName>
        <fullName evidence="3">Uncharacterized protein</fullName>
    </submittedName>
</protein>
<reference evidence="3 4" key="1">
    <citation type="submission" date="2024-05" db="EMBL/GenBank/DDBJ databases">
        <title>A draft genome resource for the thread blight pathogen Marasmius tenuissimus strain MS-2.</title>
        <authorList>
            <person name="Yulfo-Soto G.E."/>
            <person name="Baruah I.K."/>
            <person name="Amoako-Attah I."/>
            <person name="Bukari Y."/>
            <person name="Meinhardt L.W."/>
            <person name="Bailey B.A."/>
            <person name="Cohen S.P."/>
        </authorList>
    </citation>
    <scope>NUCLEOTIDE SEQUENCE [LARGE SCALE GENOMIC DNA]</scope>
    <source>
        <strain evidence="3 4">MS-2</strain>
    </source>
</reference>